<gene>
    <name evidence="13" type="ORF">Prum_099210</name>
</gene>
<dbReference type="GO" id="GO:0016020">
    <property type="term" value="C:membrane"/>
    <property type="evidence" value="ECO:0007669"/>
    <property type="project" value="UniProtKB-SubCell"/>
</dbReference>
<reference evidence="13 14" key="2">
    <citation type="submission" date="2020-03" db="EMBL/GenBank/DDBJ databases">
        <authorList>
            <person name="Ichikawa N."/>
            <person name="Kimura A."/>
            <person name="Kitahashi Y."/>
            <person name="Uohara A."/>
        </authorList>
    </citation>
    <scope>NUCLEOTIDE SEQUENCE [LARGE SCALE GENOMIC DNA]</scope>
    <source>
        <strain evidence="13 14">NBRC 108638</strain>
    </source>
</reference>
<keyword evidence="9" id="KW-0902">Two-component regulatory system</keyword>
<keyword evidence="4 11" id="KW-0812">Transmembrane</keyword>
<reference evidence="13 14" key="1">
    <citation type="submission" date="2020-03" db="EMBL/GenBank/DDBJ databases">
        <title>Whole genome shotgun sequence of Phytohabitans rumicis NBRC 108638.</title>
        <authorList>
            <person name="Komaki H."/>
            <person name="Tamura T."/>
        </authorList>
    </citation>
    <scope>NUCLEOTIDE SEQUENCE [LARGE SCALE GENOMIC DNA]</scope>
    <source>
        <strain evidence="13 14">NBRC 108638</strain>
    </source>
</reference>
<evidence type="ECO:0000259" key="12">
    <source>
        <dbReference type="Pfam" id="PF13493"/>
    </source>
</evidence>
<organism evidence="13 14">
    <name type="scientific">Phytohabitans rumicis</name>
    <dbReference type="NCBI Taxonomy" id="1076125"/>
    <lineage>
        <taxon>Bacteria</taxon>
        <taxon>Bacillati</taxon>
        <taxon>Actinomycetota</taxon>
        <taxon>Actinomycetes</taxon>
        <taxon>Micromonosporales</taxon>
        <taxon>Micromonosporaceae</taxon>
    </lineage>
</organism>
<proteinExistence type="predicted"/>
<dbReference type="Pfam" id="PF13493">
    <property type="entry name" value="DUF4118"/>
    <property type="match status" value="1"/>
</dbReference>
<sequence>MTRDRLALLLAGLAPLAVAAVLLPLRGSLENTHVALIMVAVVVAVAALGNRVAGYLAAGFAGLWFDFFFTQPYQRLTIDVRSDAETLVLLLIVGVAVTELAVWGRRQAAAASRDAGYLAGIQAAATVGAVGGSSHDLIRQVSDQLVTTLELRGCRFQRGVAGLGNPPRLQRDGSVTWHRAAWDADREGLPAEEETELLVESGGRLHGRYLLTATPHRPLSPERRRVAVTLADQVGAALG</sequence>
<dbReference type="AlphaFoldDB" id="A0A6V8LNP4"/>
<comment type="caution">
    <text evidence="13">The sequence shown here is derived from an EMBL/GenBank/DDBJ whole genome shotgun (WGS) entry which is preliminary data.</text>
</comment>
<keyword evidence="2" id="KW-0597">Phosphoprotein</keyword>
<keyword evidence="14" id="KW-1185">Reference proteome</keyword>
<keyword evidence="7" id="KW-0067">ATP-binding</keyword>
<name>A0A6V8LNP4_9ACTN</name>
<dbReference type="GO" id="GO:0005524">
    <property type="term" value="F:ATP binding"/>
    <property type="evidence" value="ECO:0007669"/>
    <property type="project" value="UniProtKB-KW"/>
</dbReference>
<dbReference type="Gene3D" id="1.20.120.620">
    <property type="entry name" value="Backbone structure of the membrane domain of e. Coli histidine kinase receptor kdpd"/>
    <property type="match status" value="1"/>
</dbReference>
<dbReference type="EMBL" id="BLPG01000002">
    <property type="protein sequence ID" value="GFJ96279.1"/>
    <property type="molecule type" value="Genomic_DNA"/>
</dbReference>
<keyword evidence="5" id="KW-0547">Nucleotide-binding</keyword>
<keyword evidence="10 11" id="KW-0472">Membrane</keyword>
<evidence type="ECO:0000256" key="5">
    <source>
        <dbReference type="ARBA" id="ARBA00022741"/>
    </source>
</evidence>
<evidence type="ECO:0000256" key="8">
    <source>
        <dbReference type="ARBA" id="ARBA00022989"/>
    </source>
</evidence>
<evidence type="ECO:0000256" key="6">
    <source>
        <dbReference type="ARBA" id="ARBA00022777"/>
    </source>
</evidence>
<evidence type="ECO:0000313" key="13">
    <source>
        <dbReference type="EMBL" id="GFJ96279.1"/>
    </source>
</evidence>
<comment type="subcellular location">
    <subcellularLocation>
        <location evidence="1">Membrane</location>
        <topology evidence="1">Multi-pass membrane protein</topology>
    </subcellularLocation>
</comment>
<evidence type="ECO:0000256" key="1">
    <source>
        <dbReference type="ARBA" id="ARBA00004141"/>
    </source>
</evidence>
<dbReference type="InterPro" id="IPR025201">
    <property type="entry name" value="KdpD_TM"/>
</dbReference>
<keyword evidence="8 11" id="KW-1133">Transmembrane helix</keyword>
<evidence type="ECO:0000256" key="7">
    <source>
        <dbReference type="ARBA" id="ARBA00022840"/>
    </source>
</evidence>
<feature type="transmembrane region" description="Helical" evidence="11">
    <location>
        <begin position="86"/>
        <end position="104"/>
    </location>
</feature>
<dbReference type="InterPro" id="IPR038318">
    <property type="entry name" value="KdpD_sf"/>
</dbReference>
<keyword evidence="6" id="KW-0418">Kinase</keyword>
<evidence type="ECO:0000256" key="9">
    <source>
        <dbReference type="ARBA" id="ARBA00023012"/>
    </source>
</evidence>
<evidence type="ECO:0000256" key="3">
    <source>
        <dbReference type="ARBA" id="ARBA00022679"/>
    </source>
</evidence>
<evidence type="ECO:0000256" key="10">
    <source>
        <dbReference type="ARBA" id="ARBA00023136"/>
    </source>
</evidence>
<protein>
    <recommendedName>
        <fullName evidence="12">Sensor protein KdpD transmembrane domain-containing protein</fullName>
    </recommendedName>
</protein>
<feature type="domain" description="Sensor protein KdpD transmembrane" evidence="12">
    <location>
        <begin position="9"/>
        <end position="113"/>
    </location>
</feature>
<accession>A0A6V8LNP4</accession>
<evidence type="ECO:0000256" key="11">
    <source>
        <dbReference type="SAM" id="Phobius"/>
    </source>
</evidence>
<dbReference type="Proteomes" id="UP000482960">
    <property type="component" value="Unassembled WGS sequence"/>
</dbReference>
<evidence type="ECO:0000256" key="2">
    <source>
        <dbReference type="ARBA" id="ARBA00022553"/>
    </source>
</evidence>
<dbReference type="GO" id="GO:0016301">
    <property type="term" value="F:kinase activity"/>
    <property type="evidence" value="ECO:0007669"/>
    <property type="project" value="UniProtKB-KW"/>
</dbReference>
<keyword evidence="3" id="KW-0808">Transferase</keyword>
<evidence type="ECO:0000256" key="4">
    <source>
        <dbReference type="ARBA" id="ARBA00022692"/>
    </source>
</evidence>
<evidence type="ECO:0000313" key="14">
    <source>
        <dbReference type="Proteomes" id="UP000482960"/>
    </source>
</evidence>
<feature type="transmembrane region" description="Helical" evidence="11">
    <location>
        <begin position="35"/>
        <end position="65"/>
    </location>
</feature>
<dbReference type="GO" id="GO:0000160">
    <property type="term" value="P:phosphorelay signal transduction system"/>
    <property type="evidence" value="ECO:0007669"/>
    <property type="project" value="UniProtKB-KW"/>
</dbReference>